<evidence type="ECO:0000256" key="1">
    <source>
        <dbReference type="ARBA" id="ARBA00004651"/>
    </source>
</evidence>
<keyword evidence="2" id="KW-1003">Cell membrane</keyword>
<sequence length="213" mass="24264">MNIITPLFLGFITSLVGVFPPGIINMTAAKISTQDGKNRALLFTAGALVVVFFQTLVALIFARYIADHQEVVNLLREIGFGVFTILTIYFFWIAKKPKKKQQKELKIRSKKSRFFLGMFISTINFLPVPYYVFSSVSLASFGYFNFNTTSIYSFVIGVVLGSFAVFYGYIYFFKKIESKTDYLVKNMNTIIGSVTGTIAILALYHIIKFYFYF</sequence>
<name>A0A1I0YKN1_9FLAO</name>
<evidence type="ECO:0000256" key="5">
    <source>
        <dbReference type="ARBA" id="ARBA00023136"/>
    </source>
</evidence>
<reference evidence="8" key="1">
    <citation type="submission" date="2016-10" db="EMBL/GenBank/DDBJ databases">
        <authorList>
            <person name="Varghese N."/>
            <person name="Submissions S."/>
        </authorList>
    </citation>
    <scope>NUCLEOTIDE SEQUENCE [LARGE SCALE GENOMIC DNA]</scope>
    <source>
        <strain evidence="8">DSM 21789</strain>
    </source>
</reference>
<comment type="subcellular location">
    <subcellularLocation>
        <location evidence="1">Cell membrane</location>
        <topology evidence="1">Multi-pass membrane protein</topology>
    </subcellularLocation>
</comment>
<dbReference type="Proteomes" id="UP000199604">
    <property type="component" value="Unassembled WGS sequence"/>
</dbReference>
<evidence type="ECO:0000256" key="3">
    <source>
        <dbReference type="ARBA" id="ARBA00022692"/>
    </source>
</evidence>
<organism evidence="7 8">
    <name type="scientific">Flavobacterium swingsii</name>
    <dbReference type="NCBI Taxonomy" id="498292"/>
    <lineage>
        <taxon>Bacteria</taxon>
        <taxon>Pseudomonadati</taxon>
        <taxon>Bacteroidota</taxon>
        <taxon>Flavobacteriia</taxon>
        <taxon>Flavobacteriales</taxon>
        <taxon>Flavobacteriaceae</taxon>
        <taxon>Flavobacterium</taxon>
    </lineage>
</organism>
<feature type="transmembrane region" description="Helical" evidence="6">
    <location>
        <begin position="40"/>
        <end position="66"/>
    </location>
</feature>
<accession>A0A1I0YKN1</accession>
<feature type="transmembrane region" description="Helical" evidence="6">
    <location>
        <begin position="78"/>
        <end position="94"/>
    </location>
</feature>
<feature type="transmembrane region" description="Helical" evidence="6">
    <location>
        <begin position="6"/>
        <end position="28"/>
    </location>
</feature>
<evidence type="ECO:0000256" key="4">
    <source>
        <dbReference type="ARBA" id="ARBA00022989"/>
    </source>
</evidence>
<keyword evidence="3 6" id="KW-0812">Transmembrane</keyword>
<evidence type="ECO:0000256" key="6">
    <source>
        <dbReference type="SAM" id="Phobius"/>
    </source>
</evidence>
<evidence type="ECO:0000256" key="2">
    <source>
        <dbReference type="ARBA" id="ARBA00022475"/>
    </source>
</evidence>
<dbReference type="PANTHER" id="PTHR30086">
    <property type="entry name" value="ARGININE EXPORTER PROTEIN ARGO"/>
    <property type="match status" value="1"/>
</dbReference>
<feature type="transmembrane region" description="Helical" evidence="6">
    <location>
        <begin position="190"/>
        <end position="211"/>
    </location>
</feature>
<dbReference type="OrthoDB" id="1451945at2"/>
<proteinExistence type="predicted"/>
<evidence type="ECO:0000313" key="8">
    <source>
        <dbReference type="Proteomes" id="UP000199604"/>
    </source>
</evidence>
<evidence type="ECO:0008006" key="9">
    <source>
        <dbReference type="Google" id="ProtNLM"/>
    </source>
</evidence>
<feature type="transmembrane region" description="Helical" evidence="6">
    <location>
        <begin position="114"/>
        <end position="131"/>
    </location>
</feature>
<dbReference type="GO" id="GO:0015171">
    <property type="term" value="F:amino acid transmembrane transporter activity"/>
    <property type="evidence" value="ECO:0007669"/>
    <property type="project" value="TreeGrafter"/>
</dbReference>
<dbReference type="EMBL" id="FOJT01000004">
    <property type="protein sequence ID" value="SFB13467.1"/>
    <property type="molecule type" value="Genomic_DNA"/>
</dbReference>
<protein>
    <recommendedName>
        <fullName evidence="9">Threonine/homoserine/homoserine lactone efflux protein</fullName>
    </recommendedName>
</protein>
<keyword evidence="4 6" id="KW-1133">Transmembrane helix</keyword>
<dbReference type="GO" id="GO:0005886">
    <property type="term" value="C:plasma membrane"/>
    <property type="evidence" value="ECO:0007669"/>
    <property type="project" value="UniProtKB-SubCell"/>
</dbReference>
<dbReference type="RefSeq" id="WP_091476377.1">
    <property type="nucleotide sequence ID" value="NZ_FOJT01000004.1"/>
</dbReference>
<dbReference type="InterPro" id="IPR001123">
    <property type="entry name" value="LeuE-type"/>
</dbReference>
<keyword evidence="8" id="KW-1185">Reference proteome</keyword>
<dbReference type="PANTHER" id="PTHR30086:SF20">
    <property type="entry name" value="ARGININE EXPORTER PROTEIN ARGO-RELATED"/>
    <property type="match status" value="1"/>
</dbReference>
<keyword evidence="5 6" id="KW-0472">Membrane</keyword>
<dbReference type="STRING" id="498292.SAMN05660845_1806"/>
<feature type="transmembrane region" description="Helical" evidence="6">
    <location>
        <begin position="151"/>
        <end position="170"/>
    </location>
</feature>
<evidence type="ECO:0000313" key="7">
    <source>
        <dbReference type="EMBL" id="SFB13467.1"/>
    </source>
</evidence>
<dbReference type="AlphaFoldDB" id="A0A1I0YKN1"/>
<gene>
    <name evidence="7" type="ORF">SAMN05660845_1806</name>
</gene>